<dbReference type="AlphaFoldDB" id="L0AAB6"/>
<dbReference type="HOGENOM" id="CLU_159725_1_0_2"/>
<accession>L0AAB6</accession>
<proteinExistence type="predicted"/>
<dbReference type="eggNOG" id="arCOG01055">
    <property type="taxonomic scope" value="Archaea"/>
</dbReference>
<keyword evidence="3" id="KW-1185">Reference proteome</keyword>
<dbReference type="InterPro" id="IPR036388">
    <property type="entry name" value="WH-like_DNA-bd_sf"/>
</dbReference>
<dbReference type="SUPFAM" id="SSF46785">
    <property type="entry name" value="Winged helix' DNA-binding domain"/>
    <property type="match status" value="1"/>
</dbReference>
<sequence>MVEQKKNRSRVKIYLDILETIEKEEKARLTRIMYNANIPYDRLLKYIDELKQKEIINEIVDNDSRYYVLTNKGKEFVKELKKIESFLRGFGLNL</sequence>
<dbReference type="Gene3D" id="1.10.10.10">
    <property type="entry name" value="Winged helix-like DNA-binding domain superfamily/Winged helix DNA-binding domain"/>
    <property type="match status" value="1"/>
</dbReference>
<evidence type="ECO:0000313" key="2">
    <source>
        <dbReference type="EMBL" id="AFZ70062.1"/>
    </source>
</evidence>
<organism evidence="2 3">
    <name type="scientific">Caldisphaera lagunensis (strain DSM 15908 / JCM 11604 / ANMR 0165 / IC-154)</name>
    <dbReference type="NCBI Taxonomy" id="1056495"/>
    <lineage>
        <taxon>Archaea</taxon>
        <taxon>Thermoproteota</taxon>
        <taxon>Thermoprotei</taxon>
        <taxon>Acidilobales</taxon>
        <taxon>Caldisphaeraceae</taxon>
        <taxon>Caldisphaera</taxon>
    </lineage>
</organism>
<evidence type="ECO:0000313" key="3">
    <source>
        <dbReference type="Proteomes" id="UP000010469"/>
    </source>
</evidence>
<gene>
    <name evidence="2" type="ordered locus">Calag_0282</name>
</gene>
<protein>
    <submittedName>
        <fullName evidence="2">Putative transcriptional regulator</fullName>
    </submittedName>
</protein>
<dbReference type="Pfam" id="PF14947">
    <property type="entry name" value="HTH_45"/>
    <property type="match status" value="1"/>
</dbReference>
<name>L0AAB6_CALLD</name>
<dbReference type="InParanoid" id="L0AAB6"/>
<dbReference type="GeneID" id="14211542"/>
<dbReference type="EMBL" id="CP003378">
    <property type="protein sequence ID" value="AFZ70062.1"/>
    <property type="molecule type" value="Genomic_DNA"/>
</dbReference>
<reference evidence="3" key="1">
    <citation type="submission" date="2012-03" db="EMBL/GenBank/DDBJ databases">
        <title>Complete genome of Caldisphaera lagunensis DSM 15908.</title>
        <authorList>
            <person name="Lucas S."/>
            <person name="Copeland A."/>
            <person name="Lapidus A."/>
            <person name="Glavina del Rio T."/>
            <person name="Dalin E."/>
            <person name="Tice H."/>
            <person name="Bruce D."/>
            <person name="Goodwin L."/>
            <person name="Pitluck S."/>
            <person name="Peters L."/>
            <person name="Mikhailova N."/>
            <person name="Teshima H."/>
            <person name="Kyrpides N."/>
            <person name="Mavromatis K."/>
            <person name="Ivanova N."/>
            <person name="Brettin T."/>
            <person name="Detter J.C."/>
            <person name="Han C."/>
            <person name="Larimer F."/>
            <person name="Land M."/>
            <person name="Hauser L."/>
            <person name="Markowitz V."/>
            <person name="Cheng J.-F."/>
            <person name="Hugenholtz P."/>
            <person name="Woyke T."/>
            <person name="Wu D."/>
            <person name="Spring S."/>
            <person name="Schroeder M."/>
            <person name="Brambilla E."/>
            <person name="Klenk H.-P."/>
            <person name="Eisen J.A."/>
        </authorList>
    </citation>
    <scope>NUCLEOTIDE SEQUENCE [LARGE SCALE GENOMIC DNA]</scope>
    <source>
        <strain evidence="3">DSM 15908 / JCM 11604 / IC-154</strain>
    </source>
</reference>
<dbReference type="RefSeq" id="WP_015231960.1">
    <property type="nucleotide sequence ID" value="NC_019791.1"/>
</dbReference>
<evidence type="ECO:0000259" key="1">
    <source>
        <dbReference type="Pfam" id="PF14947"/>
    </source>
</evidence>
<dbReference type="InterPro" id="IPR036390">
    <property type="entry name" value="WH_DNA-bd_sf"/>
</dbReference>
<dbReference type="KEGG" id="clg:Calag_0282"/>
<dbReference type="STRING" id="1056495.Calag_0282"/>
<dbReference type="OrthoDB" id="140255at2157"/>
<dbReference type="InterPro" id="IPR038723">
    <property type="entry name" value="ArnR1-like_HTH"/>
</dbReference>
<feature type="domain" description="ArnR1-like winged helix-turn-helix" evidence="1">
    <location>
        <begin position="8"/>
        <end position="85"/>
    </location>
</feature>
<dbReference type="Proteomes" id="UP000010469">
    <property type="component" value="Chromosome"/>
</dbReference>